<feature type="transmembrane region" description="Helical" evidence="1">
    <location>
        <begin position="307"/>
        <end position="328"/>
    </location>
</feature>
<dbReference type="PANTHER" id="PTHR43849:SF2">
    <property type="entry name" value="BLL3936 PROTEIN"/>
    <property type="match status" value="1"/>
</dbReference>
<protein>
    <submittedName>
        <fullName evidence="3">Sialic acid TRAP transporter permease protein SiaT</fullName>
    </submittedName>
</protein>
<feature type="transmembrane region" description="Helical" evidence="1">
    <location>
        <begin position="499"/>
        <end position="523"/>
    </location>
</feature>
<comment type="caution">
    <text evidence="3">The sequence shown here is derived from an EMBL/GenBank/DDBJ whole genome shotgun (WGS) entry which is preliminary data.</text>
</comment>
<feature type="transmembrane region" description="Helical" evidence="1">
    <location>
        <begin position="374"/>
        <end position="390"/>
    </location>
</feature>
<dbReference type="InterPro" id="IPR011853">
    <property type="entry name" value="TRAP_DctM-Dct_fused"/>
</dbReference>
<keyword evidence="1" id="KW-0812">Transmembrane</keyword>
<dbReference type="NCBIfam" id="TIGR02123">
    <property type="entry name" value="TRAP_fused"/>
    <property type="match status" value="1"/>
</dbReference>
<dbReference type="Proteomes" id="UP000239430">
    <property type="component" value="Unassembled WGS sequence"/>
</dbReference>
<dbReference type="InterPro" id="IPR010656">
    <property type="entry name" value="DctM"/>
</dbReference>
<dbReference type="PANTHER" id="PTHR43849">
    <property type="entry name" value="BLL3936 PROTEIN"/>
    <property type="match status" value="1"/>
</dbReference>
<evidence type="ECO:0000313" key="3">
    <source>
        <dbReference type="EMBL" id="PRR73420.1"/>
    </source>
</evidence>
<feature type="transmembrane region" description="Helical" evidence="1">
    <location>
        <begin position="181"/>
        <end position="204"/>
    </location>
</feature>
<feature type="transmembrane region" description="Helical" evidence="1">
    <location>
        <begin position="27"/>
        <end position="50"/>
    </location>
</feature>
<name>A0A9X7P6L0_9FIRM</name>
<feature type="transmembrane region" description="Helical" evidence="1">
    <location>
        <begin position="411"/>
        <end position="431"/>
    </location>
</feature>
<gene>
    <name evidence="3" type="primary">siaT_6</name>
    <name evidence="3" type="ORF">MOST_12680</name>
</gene>
<sequence length="641" mass="66818">MASLNESVLVQEDLSNSQRGLGETGRLILRILAVSLSLFQIYTAVFGMVGTLEQRAIHLALASGIGFLTFPMVKGAKIKGYDWLLAGLALLSAGYVAVNASAISNRFSYITPLSGFELVLGIIGIVVLLELARRMMGLALPLVVVAFLIYVAAGPYIPGILGHRGFSAMWTVDHIYFTPSGVFGVPLGVSSTYVAIFVIFGALLSASGGGQFLTNFALAAMGGVRGGPAKIATVASALFGMICGAATGNVVTTGSVTIPLMRKMGFEKHFAGAVEAVASTGGEIMPPIMGAAAFIMSQLANIPYKEIAFAAAIPAVLYYLAVYTSVDLEALRRNLSGLAKGERPVLMRVLRDGWIFLIPIGIILYMIFAGYTPIKAGAYALLANIVLCYLQRSTWLSARQILDGLESAACNLSLVAVACALAGVLVGVVTLTDLGLKASQMVIVLSGGNLFVALILSMVVAIILGMGMPPSAAYIVEAVLVAPALEQMGLPALVAHLFIFYYTVLSAITPPVAVAAFAAAGICGGNPMRVGWIAVRMGLPGLIIPFMFVYSRGLLLQGDVSQVLVDVVTSAIGVVSLAIGLAGNIRVPLGVLCRFLFLAAGLLLVSPGPVKGAIGLGALLMAYMIYRRSAVKKVSDVTDSL</sequence>
<proteinExistence type="predicted"/>
<feature type="transmembrane region" description="Helical" evidence="1">
    <location>
        <begin position="56"/>
        <end position="76"/>
    </location>
</feature>
<feature type="transmembrane region" description="Helical" evidence="1">
    <location>
        <begin position="270"/>
        <end position="295"/>
    </location>
</feature>
<evidence type="ECO:0000256" key="1">
    <source>
        <dbReference type="SAM" id="Phobius"/>
    </source>
</evidence>
<feature type="transmembrane region" description="Helical" evidence="1">
    <location>
        <begin position="610"/>
        <end position="626"/>
    </location>
</feature>
<evidence type="ECO:0000259" key="2">
    <source>
        <dbReference type="Pfam" id="PF06808"/>
    </source>
</evidence>
<feature type="transmembrane region" description="Helical" evidence="1">
    <location>
        <begin position="83"/>
        <end position="103"/>
    </location>
</feature>
<accession>A0A9X7P6L0</accession>
<organism evidence="3 4">
    <name type="scientific">Neomoorella stamsii</name>
    <dbReference type="NCBI Taxonomy" id="1266720"/>
    <lineage>
        <taxon>Bacteria</taxon>
        <taxon>Bacillati</taxon>
        <taxon>Bacillota</taxon>
        <taxon>Clostridia</taxon>
        <taxon>Neomoorellales</taxon>
        <taxon>Neomoorellaceae</taxon>
        <taxon>Neomoorella</taxon>
    </lineage>
</organism>
<feature type="transmembrane region" description="Helical" evidence="1">
    <location>
        <begin position="138"/>
        <end position="161"/>
    </location>
</feature>
<dbReference type="AlphaFoldDB" id="A0A9X7P6L0"/>
<dbReference type="Pfam" id="PF06808">
    <property type="entry name" value="DctM"/>
    <property type="match status" value="1"/>
</dbReference>
<keyword evidence="1" id="KW-0472">Membrane</keyword>
<dbReference type="RefSeq" id="WP_054938056.1">
    <property type="nucleotide sequence ID" value="NZ_PVXL01000040.1"/>
</dbReference>
<feature type="transmembrane region" description="Helical" evidence="1">
    <location>
        <begin position="443"/>
        <end position="465"/>
    </location>
</feature>
<feature type="transmembrane region" description="Helical" evidence="1">
    <location>
        <begin position="563"/>
        <end position="582"/>
    </location>
</feature>
<keyword evidence="4" id="KW-1185">Reference proteome</keyword>
<reference evidence="3 4" key="1">
    <citation type="submission" date="2018-03" db="EMBL/GenBank/DDBJ databases">
        <title>Genome sequence of Moorella stamsii DSM 26217.</title>
        <authorList>
            <person name="Poehlein A."/>
            <person name="Daniel R."/>
        </authorList>
    </citation>
    <scope>NUCLEOTIDE SEQUENCE [LARGE SCALE GENOMIC DNA]</scope>
    <source>
        <strain evidence="4">DSM 26217</strain>
    </source>
</reference>
<feature type="transmembrane region" description="Helical" evidence="1">
    <location>
        <begin position="530"/>
        <end position="551"/>
    </location>
</feature>
<dbReference type="EMBL" id="PVXL01000040">
    <property type="protein sequence ID" value="PRR73420.1"/>
    <property type="molecule type" value="Genomic_DNA"/>
</dbReference>
<feature type="transmembrane region" description="Helical" evidence="1">
    <location>
        <begin position="109"/>
        <end position="131"/>
    </location>
</feature>
<feature type="domain" description="TRAP C4-dicarboxylate transport system permease DctM subunit" evidence="2">
    <location>
        <begin position="124"/>
        <end position="558"/>
    </location>
</feature>
<feature type="transmembrane region" description="Helical" evidence="1">
    <location>
        <begin position="349"/>
        <end position="368"/>
    </location>
</feature>
<keyword evidence="1" id="KW-1133">Transmembrane helix</keyword>
<evidence type="ECO:0000313" key="4">
    <source>
        <dbReference type="Proteomes" id="UP000239430"/>
    </source>
</evidence>